<dbReference type="CDD" id="cd06471">
    <property type="entry name" value="ACD_LpsHSP_like"/>
    <property type="match status" value="1"/>
</dbReference>
<proteinExistence type="inferred from homology"/>
<name>A0ABV1DY36_9FIRM</name>
<dbReference type="PROSITE" id="PS01031">
    <property type="entry name" value="SHSP"/>
    <property type="match status" value="1"/>
</dbReference>
<dbReference type="InterPro" id="IPR031107">
    <property type="entry name" value="Small_HSP"/>
</dbReference>
<dbReference type="EMBL" id="JBBMFD010000004">
    <property type="protein sequence ID" value="MEQ2439960.1"/>
    <property type="molecule type" value="Genomic_DNA"/>
</dbReference>
<organism evidence="4 5">
    <name type="scientific">Solibaculum intestinale</name>
    <dbReference type="NCBI Taxonomy" id="3133165"/>
    <lineage>
        <taxon>Bacteria</taxon>
        <taxon>Bacillati</taxon>
        <taxon>Bacillota</taxon>
        <taxon>Clostridia</taxon>
        <taxon>Eubacteriales</taxon>
        <taxon>Oscillospiraceae</taxon>
        <taxon>Solibaculum</taxon>
    </lineage>
</organism>
<evidence type="ECO:0000313" key="5">
    <source>
        <dbReference type="Proteomes" id="UP001489509"/>
    </source>
</evidence>
<dbReference type="InterPro" id="IPR002068">
    <property type="entry name" value="A-crystallin/Hsp20_dom"/>
</dbReference>
<evidence type="ECO:0000313" key="4">
    <source>
        <dbReference type="EMBL" id="MEQ2439960.1"/>
    </source>
</evidence>
<evidence type="ECO:0000256" key="1">
    <source>
        <dbReference type="PROSITE-ProRule" id="PRU00285"/>
    </source>
</evidence>
<protein>
    <submittedName>
        <fullName evidence="4">Hsp20/alpha crystallin family protein</fullName>
    </submittedName>
</protein>
<keyword evidence="5" id="KW-1185">Reference proteome</keyword>
<feature type="domain" description="SHSP" evidence="3">
    <location>
        <begin position="28"/>
        <end position="141"/>
    </location>
</feature>
<dbReference type="RefSeq" id="WP_349218265.1">
    <property type="nucleotide sequence ID" value="NZ_JBBMFD010000004.1"/>
</dbReference>
<evidence type="ECO:0000256" key="2">
    <source>
        <dbReference type="RuleBase" id="RU003616"/>
    </source>
</evidence>
<dbReference type="Proteomes" id="UP001489509">
    <property type="component" value="Unassembled WGS sequence"/>
</dbReference>
<dbReference type="PANTHER" id="PTHR11527">
    <property type="entry name" value="HEAT-SHOCK PROTEIN 20 FAMILY MEMBER"/>
    <property type="match status" value="1"/>
</dbReference>
<dbReference type="SUPFAM" id="SSF49764">
    <property type="entry name" value="HSP20-like chaperones"/>
    <property type="match status" value="1"/>
</dbReference>
<reference evidence="4 5" key="1">
    <citation type="submission" date="2024-03" db="EMBL/GenBank/DDBJ databases">
        <title>Human intestinal bacterial collection.</title>
        <authorList>
            <person name="Pauvert C."/>
            <person name="Hitch T.C.A."/>
            <person name="Clavel T."/>
        </authorList>
    </citation>
    <scope>NUCLEOTIDE SEQUENCE [LARGE SCALE GENOMIC DNA]</scope>
    <source>
        <strain evidence="4 5">CLA-JM-H44</strain>
    </source>
</reference>
<comment type="similarity">
    <text evidence="1 2">Belongs to the small heat shock protein (HSP20) family.</text>
</comment>
<dbReference type="Pfam" id="PF00011">
    <property type="entry name" value="HSP20"/>
    <property type="match status" value="1"/>
</dbReference>
<evidence type="ECO:0000259" key="3">
    <source>
        <dbReference type="PROSITE" id="PS01031"/>
    </source>
</evidence>
<accession>A0ABV1DY36</accession>
<dbReference type="Gene3D" id="2.60.40.790">
    <property type="match status" value="1"/>
</dbReference>
<comment type="caution">
    <text evidence="4">The sequence shown here is derived from an EMBL/GenBank/DDBJ whole genome shotgun (WGS) entry which is preliminary data.</text>
</comment>
<gene>
    <name evidence="4" type="ORF">WMO26_03855</name>
</gene>
<dbReference type="InterPro" id="IPR008978">
    <property type="entry name" value="HSP20-like_chaperone"/>
</dbReference>
<sequence>MFDLMPFGHNEKSLFDYLDNFERSFFGDAFGGSVSQFRTDIVDKGDKYILQAELPGFAKEDIHIDVDGDYLVIHGEHNAQVEENHHKFVRKERRYGSFSRSFNIANVKADAISASYQNGILELTLPKKEETPPPTRQIDIK</sequence>